<dbReference type="RefSeq" id="WP_015328086.1">
    <property type="nucleotide sequence ID" value="NC_019978.1"/>
</dbReference>
<dbReference type="AlphaFoldDB" id="L0KAR2"/>
<protein>
    <recommendedName>
        <fullName evidence="4">DUF4363 domain-containing protein</fullName>
    </recommendedName>
</protein>
<dbReference type="HOGENOM" id="CLU_156635_0_0_9"/>
<dbReference type="OrthoDB" id="3034917at2"/>
<name>L0KAR2_HALHC</name>
<evidence type="ECO:0000313" key="3">
    <source>
        <dbReference type="Proteomes" id="UP000010880"/>
    </source>
</evidence>
<dbReference type="Proteomes" id="UP000010880">
    <property type="component" value="Chromosome"/>
</dbReference>
<keyword evidence="1" id="KW-1133">Transmembrane helix</keyword>
<evidence type="ECO:0000313" key="2">
    <source>
        <dbReference type="EMBL" id="AGB42372.1"/>
    </source>
</evidence>
<evidence type="ECO:0008006" key="4">
    <source>
        <dbReference type="Google" id="ProtNLM"/>
    </source>
</evidence>
<reference evidence="3" key="1">
    <citation type="submission" date="2012-02" db="EMBL/GenBank/DDBJ databases">
        <title>The complete genome of Halobacteroides halobius DSM 5150.</title>
        <authorList>
            <person name="Lucas S."/>
            <person name="Copeland A."/>
            <person name="Lapidus A."/>
            <person name="Glavina del Rio T."/>
            <person name="Dalin E."/>
            <person name="Tice H."/>
            <person name="Bruce D."/>
            <person name="Goodwin L."/>
            <person name="Pitluck S."/>
            <person name="Peters L."/>
            <person name="Mikhailova N."/>
            <person name="Gu W."/>
            <person name="Kyrpides N."/>
            <person name="Mavromatis K."/>
            <person name="Ivanova N."/>
            <person name="Brettin T."/>
            <person name="Detter J.C."/>
            <person name="Han C."/>
            <person name="Larimer F."/>
            <person name="Land M."/>
            <person name="Hauser L."/>
            <person name="Markowitz V."/>
            <person name="Cheng J.-F."/>
            <person name="Hugenholtz P."/>
            <person name="Woyke T."/>
            <person name="Wu D."/>
            <person name="Tindall B."/>
            <person name="Pomrenke H."/>
            <person name="Brambilla E."/>
            <person name="Klenk H.-P."/>
            <person name="Eisen J.A."/>
        </authorList>
    </citation>
    <scope>NUCLEOTIDE SEQUENCE [LARGE SCALE GENOMIC DNA]</scope>
    <source>
        <strain evidence="3">ATCC 35273 / DSM 5150 / MD-1</strain>
    </source>
</reference>
<dbReference type="STRING" id="748449.Halha_2498"/>
<evidence type="ECO:0000256" key="1">
    <source>
        <dbReference type="SAM" id="Phobius"/>
    </source>
</evidence>
<keyword evidence="3" id="KW-1185">Reference proteome</keyword>
<feature type="transmembrane region" description="Helical" evidence="1">
    <location>
        <begin position="5"/>
        <end position="23"/>
    </location>
</feature>
<organism evidence="2 3">
    <name type="scientific">Halobacteroides halobius (strain ATCC 35273 / DSM 5150 / MD-1)</name>
    <dbReference type="NCBI Taxonomy" id="748449"/>
    <lineage>
        <taxon>Bacteria</taxon>
        <taxon>Bacillati</taxon>
        <taxon>Bacillota</taxon>
        <taxon>Clostridia</taxon>
        <taxon>Halanaerobiales</taxon>
        <taxon>Halobacteroidaceae</taxon>
        <taxon>Halobacteroides</taxon>
    </lineage>
</organism>
<dbReference type="InterPro" id="IPR025373">
    <property type="entry name" value="DUF4363"/>
</dbReference>
<keyword evidence="1" id="KW-0812">Transmembrane</keyword>
<dbReference type="KEGG" id="hhl:Halha_2498"/>
<dbReference type="Pfam" id="PF14276">
    <property type="entry name" value="DUF4363"/>
    <property type="match status" value="1"/>
</dbReference>
<keyword evidence="1" id="KW-0472">Membrane</keyword>
<sequence length="127" mass="14680">MKKVLIGNTLFLILMVGLTFYGYKEVVHSANPLLNKLNTLEKNIENNNWQQASLTSKALQKNWERTQNLWTLVLHHNRVDDLENSLTRIKKAVAIEEEAEALIEIAVSKRLIRNVPNTEEIDIKNIF</sequence>
<accession>L0KAR2</accession>
<dbReference type="eggNOG" id="ENOG50325EI">
    <property type="taxonomic scope" value="Bacteria"/>
</dbReference>
<gene>
    <name evidence="2" type="ordered locus">Halha_2498</name>
</gene>
<proteinExistence type="predicted"/>
<dbReference type="EMBL" id="CP003359">
    <property type="protein sequence ID" value="AGB42372.1"/>
    <property type="molecule type" value="Genomic_DNA"/>
</dbReference>